<dbReference type="InterPro" id="IPR047197">
    <property type="entry name" value="THYN1-like_EVE"/>
</dbReference>
<dbReference type="InterPro" id="IPR015947">
    <property type="entry name" value="PUA-like_sf"/>
</dbReference>
<feature type="compositionally biased region" description="Basic residues" evidence="3">
    <location>
        <begin position="182"/>
        <end position="195"/>
    </location>
</feature>
<keyword evidence="6" id="KW-1185">Reference proteome</keyword>
<gene>
    <name evidence="5" type="ORF">FOMPIDRAFT_1030230</name>
</gene>
<evidence type="ECO:0000256" key="3">
    <source>
        <dbReference type="SAM" id="MobiDB-lite"/>
    </source>
</evidence>
<dbReference type="FunCoup" id="S8E835">
    <property type="interactions" value="284"/>
</dbReference>
<dbReference type="STRING" id="743788.S8E835"/>
<evidence type="ECO:0000256" key="2">
    <source>
        <dbReference type="ARBA" id="ARBA00023242"/>
    </source>
</evidence>
<dbReference type="PANTHER" id="PTHR14087:SF7">
    <property type="entry name" value="THYMOCYTE NUCLEAR PROTEIN 1"/>
    <property type="match status" value="1"/>
</dbReference>
<dbReference type="Pfam" id="PF01878">
    <property type="entry name" value="EVE"/>
    <property type="match status" value="2"/>
</dbReference>
<feature type="compositionally biased region" description="Low complexity" evidence="3">
    <location>
        <begin position="165"/>
        <end position="181"/>
    </location>
</feature>
<dbReference type="eggNOG" id="KOG3383">
    <property type="taxonomic scope" value="Eukaryota"/>
</dbReference>
<feature type="domain" description="EVE" evidence="4">
    <location>
        <begin position="69"/>
        <end position="156"/>
    </location>
</feature>
<dbReference type="CDD" id="cd21133">
    <property type="entry name" value="EVE"/>
    <property type="match status" value="1"/>
</dbReference>
<organism evidence="5 6">
    <name type="scientific">Fomitopsis schrenkii</name>
    <name type="common">Brown rot fungus</name>
    <dbReference type="NCBI Taxonomy" id="2126942"/>
    <lineage>
        <taxon>Eukaryota</taxon>
        <taxon>Fungi</taxon>
        <taxon>Dikarya</taxon>
        <taxon>Basidiomycota</taxon>
        <taxon>Agaricomycotina</taxon>
        <taxon>Agaricomycetes</taxon>
        <taxon>Polyporales</taxon>
        <taxon>Fomitopsis</taxon>
    </lineage>
</organism>
<dbReference type="PANTHER" id="PTHR14087">
    <property type="entry name" value="THYMOCYTE NUCLEAR PROTEIN 1"/>
    <property type="match status" value="1"/>
</dbReference>
<dbReference type="GO" id="GO:0005634">
    <property type="term" value="C:nucleus"/>
    <property type="evidence" value="ECO:0007669"/>
    <property type="project" value="UniProtKB-SubCell"/>
</dbReference>
<dbReference type="InterPro" id="IPR002740">
    <property type="entry name" value="EVE_domain"/>
</dbReference>
<name>S8E835_FOMSC</name>
<feature type="compositionally biased region" description="Basic and acidic residues" evidence="3">
    <location>
        <begin position="232"/>
        <end position="245"/>
    </location>
</feature>
<evidence type="ECO:0000259" key="4">
    <source>
        <dbReference type="Pfam" id="PF01878"/>
    </source>
</evidence>
<evidence type="ECO:0000313" key="5">
    <source>
        <dbReference type="EMBL" id="EPT00788.1"/>
    </source>
</evidence>
<evidence type="ECO:0000313" key="6">
    <source>
        <dbReference type="Proteomes" id="UP000015241"/>
    </source>
</evidence>
<comment type="subcellular location">
    <subcellularLocation>
        <location evidence="1">Nucleus</location>
    </subcellularLocation>
</comment>
<keyword evidence="2" id="KW-0539">Nucleus</keyword>
<dbReference type="InParanoid" id="S8E835"/>
<protein>
    <recommendedName>
        <fullName evidence="4">EVE domain-containing protein</fullName>
    </recommendedName>
</protein>
<dbReference type="InterPro" id="IPR052181">
    <property type="entry name" value="5hmC_binding"/>
</dbReference>
<dbReference type="AlphaFoldDB" id="S8E835"/>
<feature type="domain" description="EVE" evidence="4">
    <location>
        <begin position="4"/>
        <end position="66"/>
    </location>
</feature>
<feature type="region of interest" description="Disordered" evidence="3">
    <location>
        <begin position="162"/>
        <end position="254"/>
    </location>
</feature>
<dbReference type="HOGENOM" id="CLU_041799_1_1_1"/>
<dbReference type="OrthoDB" id="41445at2759"/>
<proteinExistence type="predicted"/>
<evidence type="ECO:0000256" key="1">
    <source>
        <dbReference type="ARBA" id="ARBA00004123"/>
    </source>
</evidence>
<dbReference type="SUPFAM" id="SSF88697">
    <property type="entry name" value="PUA domain-like"/>
    <property type="match status" value="1"/>
</dbReference>
<dbReference type="EMBL" id="KE504146">
    <property type="protein sequence ID" value="EPT00788.1"/>
    <property type="molecule type" value="Genomic_DNA"/>
</dbReference>
<reference evidence="5 6" key="1">
    <citation type="journal article" date="2012" name="Science">
        <title>The Paleozoic origin of enzymatic lignin decomposition reconstructed from 31 fungal genomes.</title>
        <authorList>
            <person name="Floudas D."/>
            <person name="Binder M."/>
            <person name="Riley R."/>
            <person name="Barry K."/>
            <person name="Blanchette R.A."/>
            <person name="Henrissat B."/>
            <person name="Martinez A.T."/>
            <person name="Otillar R."/>
            <person name="Spatafora J.W."/>
            <person name="Yadav J.S."/>
            <person name="Aerts A."/>
            <person name="Benoit I."/>
            <person name="Boyd A."/>
            <person name="Carlson A."/>
            <person name="Copeland A."/>
            <person name="Coutinho P.M."/>
            <person name="de Vries R.P."/>
            <person name="Ferreira P."/>
            <person name="Findley K."/>
            <person name="Foster B."/>
            <person name="Gaskell J."/>
            <person name="Glotzer D."/>
            <person name="Gorecki P."/>
            <person name="Heitman J."/>
            <person name="Hesse C."/>
            <person name="Hori C."/>
            <person name="Igarashi K."/>
            <person name="Jurgens J.A."/>
            <person name="Kallen N."/>
            <person name="Kersten P."/>
            <person name="Kohler A."/>
            <person name="Kuees U."/>
            <person name="Kumar T.K.A."/>
            <person name="Kuo A."/>
            <person name="LaButti K."/>
            <person name="Larrondo L.F."/>
            <person name="Lindquist E."/>
            <person name="Ling A."/>
            <person name="Lombard V."/>
            <person name="Lucas S."/>
            <person name="Lundell T."/>
            <person name="Martin R."/>
            <person name="McLaughlin D.J."/>
            <person name="Morgenstern I."/>
            <person name="Morin E."/>
            <person name="Murat C."/>
            <person name="Nagy L.G."/>
            <person name="Nolan M."/>
            <person name="Ohm R.A."/>
            <person name="Patyshakuliyeva A."/>
            <person name="Rokas A."/>
            <person name="Ruiz-Duenas F.J."/>
            <person name="Sabat G."/>
            <person name="Salamov A."/>
            <person name="Samejima M."/>
            <person name="Schmutz J."/>
            <person name="Slot J.C."/>
            <person name="St John F."/>
            <person name="Stenlid J."/>
            <person name="Sun H."/>
            <person name="Sun S."/>
            <person name="Syed K."/>
            <person name="Tsang A."/>
            <person name="Wiebenga A."/>
            <person name="Young D."/>
            <person name="Pisabarro A."/>
            <person name="Eastwood D.C."/>
            <person name="Martin F."/>
            <person name="Cullen D."/>
            <person name="Grigoriev I.V."/>
            <person name="Hibbett D.S."/>
        </authorList>
    </citation>
    <scope>NUCLEOTIDE SEQUENCE</scope>
    <source>
        <strain evidence="6">FP-58527</strain>
    </source>
</reference>
<feature type="compositionally biased region" description="Acidic residues" evidence="3">
    <location>
        <begin position="200"/>
        <end position="219"/>
    </location>
</feature>
<dbReference type="Proteomes" id="UP000015241">
    <property type="component" value="Unassembled WGS sequence"/>
</dbReference>
<accession>S8E835</accession>
<sequence length="254" mass="28460">MSPKHWLMKAEPDSRIVKGKDVKFSVDDFESVKTTSWEGVRNAEARNLMKEMAIGDKVLFYHSNCKIDSHPYFDPKTDKDKPKWHMVDVTFVSRTPHFIPLALLRTIAAASEDDVPEEVTYIGADGVKAIKQMALVTRGRLSVQRVEEQTWAVIQQLAEKGGWVSDASGSSKAKLKAAATPKKGRKTKGTTRKGKNAISDDQDKEPDDDSGQQGEEDELVATKVSGRHRKRKAEELQDEPAERIGTRRSTRARK</sequence>
<dbReference type="Gene3D" id="3.10.590.10">
    <property type="entry name" value="ph1033 like domains"/>
    <property type="match status" value="1"/>
</dbReference>